<evidence type="ECO:0000313" key="3">
    <source>
        <dbReference type="EnsemblMetazoa" id="XP_030850071"/>
    </source>
</evidence>
<reference evidence="3" key="2">
    <citation type="submission" date="2021-01" db="UniProtKB">
        <authorList>
            <consortium name="EnsemblMetazoa"/>
        </authorList>
    </citation>
    <scope>IDENTIFICATION</scope>
</reference>
<reference evidence="4" key="1">
    <citation type="submission" date="2015-02" db="EMBL/GenBank/DDBJ databases">
        <title>Genome sequencing for Strongylocentrotus purpuratus.</title>
        <authorList>
            <person name="Murali S."/>
            <person name="Liu Y."/>
            <person name="Vee V."/>
            <person name="English A."/>
            <person name="Wang M."/>
            <person name="Skinner E."/>
            <person name="Han Y."/>
            <person name="Muzny D.M."/>
            <person name="Worley K.C."/>
            <person name="Gibbs R.A."/>
        </authorList>
    </citation>
    <scope>NUCLEOTIDE SEQUENCE</scope>
</reference>
<feature type="domain" description="Alpha/beta hydrolase fold-5" evidence="2">
    <location>
        <begin position="43"/>
        <end position="210"/>
    </location>
</feature>
<evidence type="ECO:0000256" key="1">
    <source>
        <dbReference type="SAM" id="SignalP"/>
    </source>
</evidence>
<protein>
    <recommendedName>
        <fullName evidence="2">Alpha/beta hydrolase fold-5 domain-containing protein</fullName>
    </recommendedName>
</protein>
<dbReference type="Pfam" id="PF12695">
    <property type="entry name" value="Abhydrolase_5"/>
    <property type="match status" value="1"/>
</dbReference>
<name>A0A7M7PDF3_STRPU</name>
<sequence length="486" mass="53301">MAAFNIAHLLLLFSITISLRGCVNGQTVILLDPIKNGPMEAGLIVVPGAELRGETYEPLAAQIQEASPLKLHVALTTDYLNDTPNPVQVGNAIERAITELRNANLPDDAPIFVAGHSLGGTFLQTWVDNNPTQVAGMMLWGSYLTGATGDLGAYPTPVMHLCGDLDGQVRITRNARTFRELESLLVNGPSSLIATRPVVLIEGVNHFQFSSGEKPPLVEKEDLPADVTAEEAYVLLADPINSFMHYNMDYETSNSMENLNSHYIATRNKLAPLTAMKDLEWDGATSPWLITAQEMVAGFDPSQALPVVITNVGYVDQTEFESSKPSVDTSVIETTAMVYFPRNVADLSGIKESAYEIAGKMKNQGAIQSVFPSAGYTTPATCKQINEAAFDYAFSMAPNVVKQRYNERGYSMEFMDDNELLTGQDWVDSTVEFTTLPDGTLQVASGSLYTHPNYPNEIYAGMQYCKLMSPHRAMEWIYVDSLRLVQ</sequence>
<proteinExistence type="predicted"/>
<dbReference type="GO" id="GO:0016787">
    <property type="term" value="F:hydrolase activity"/>
    <property type="evidence" value="ECO:0007669"/>
    <property type="project" value="InterPro"/>
</dbReference>
<evidence type="ECO:0000313" key="4">
    <source>
        <dbReference type="Proteomes" id="UP000007110"/>
    </source>
</evidence>
<dbReference type="InterPro" id="IPR029059">
    <property type="entry name" value="AB_hydrolase_5"/>
</dbReference>
<dbReference type="KEGG" id="spu:100889358"/>
<dbReference type="EnsemblMetazoa" id="XM_030994211">
    <property type="protein sequence ID" value="XP_030850071"/>
    <property type="gene ID" value="LOC100889358"/>
</dbReference>
<accession>A0A7M7PDF3</accession>
<dbReference type="AlphaFoldDB" id="A0A7M7PDF3"/>
<dbReference type="RefSeq" id="XP_030850071.1">
    <property type="nucleotide sequence ID" value="XM_030994211.1"/>
</dbReference>
<dbReference type="InParanoid" id="A0A7M7PDF3"/>
<dbReference type="GeneID" id="100889358"/>
<dbReference type="SUPFAM" id="SSF53474">
    <property type="entry name" value="alpha/beta-Hydrolases"/>
    <property type="match status" value="1"/>
</dbReference>
<organism evidence="3 4">
    <name type="scientific">Strongylocentrotus purpuratus</name>
    <name type="common">Purple sea urchin</name>
    <dbReference type="NCBI Taxonomy" id="7668"/>
    <lineage>
        <taxon>Eukaryota</taxon>
        <taxon>Metazoa</taxon>
        <taxon>Echinodermata</taxon>
        <taxon>Eleutherozoa</taxon>
        <taxon>Echinozoa</taxon>
        <taxon>Echinoidea</taxon>
        <taxon>Euechinoidea</taxon>
        <taxon>Echinacea</taxon>
        <taxon>Camarodonta</taxon>
        <taxon>Echinidea</taxon>
        <taxon>Strongylocentrotidae</taxon>
        <taxon>Strongylocentrotus</taxon>
    </lineage>
</organism>
<evidence type="ECO:0000259" key="2">
    <source>
        <dbReference type="Pfam" id="PF12695"/>
    </source>
</evidence>
<keyword evidence="4" id="KW-1185">Reference proteome</keyword>
<feature type="signal peptide" evidence="1">
    <location>
        <begin position="1"/>
        <end position="25"/>
    </location>
</feature>
<feature type="chain" id="PRO_5029849467" description="Alpha/beta hydrolase fold-5 domain-containing protein" evidence="1">
    <location>
        <begin position="26"/>
        <end position="486"/>
    </location>
</feature>
<keyword evidence="1" id="KW-0732">Signal</keyword>
<dbReference type="OrthoDB" id="188124at2759"/>
<dbReference type="InterPro" id="IPR029058">
    <property type="entry name" value="AB_hydrolase_fold"/>
</dbReference>
<dbReference type="Proteomes" id="UP000007110">
    <property type="component" value="Unassembled WGS sequence"/>
</dbReference>
<dbReference type="Gene3D" id="3.40.50.1820">
    <property type="entry name" value="alpha/beta hydrolase"/>
    <property type="match status" value="1"/>
</dbReference>
<dbReference type="OMA" id="PHRAMEW"/>